<name>A0A3E2H1S9_SCYLI</name>
<feature type="region of interest" description="Disordered" evidence="4">
    <location>
        <begin position="1"/>
        <end position="21"/>
    </location>
</feature>
<dbReference type="Gene3D" id="4.10.240.10">
    <property type="entry name" value="Zn(2)-C6 fungal-type DNA-binding domain"/>
    <property type="match status" value="2"/>
</dbReference>
<comment type="caution">
    <text evidence="6">The sequence shown here is derived from an EMBL/GenBank/DDBJ whole genome shotgun (WGS) entry which is preliminary data.</text>
</comment>
<dbReference type="GO" id="GO:0000981">
    <property type="term" value="F:DNA-binding transcription factor activity, RNA polymerase II-specific"/>
    <property type="evidence" value="ECO:0007669"/>
    <property type="project" value="InterPro"/>
</dbReference>
<dbReference type="SUPFAM" id="SSF57701">
    <property type="entry name" value="Zn2/Cys6 DNA-binding domain"/>
    <property type="match status" value="2"/>
</dbReference>
<dbReference type="PANTHER" id="PTHR47840">
    <property type="entry name" value="ZN(II)2CYS6 TRANSCRIPTION FACTOR (EUROFUNG)-RELATED"/>
    <property type="match status" value="1"/>
</dbReference>
<dbReference type="STRING" id="5539.A0A3E2H1S9"/>
<evidence type="ECO:0000256" key="3">
    <source>
        <dbReference type="ARBA" id="ARBA00023242"/>
    </source>
</evidence>
<dbReference type="SMART" id="SM00066">
    <property type="entry name" value="GAL4"/>
    <property type="match status" value="2"/>
</dbReference>
<evidence type="ECO:0000313" key="7">
    <source>
        <dbReference type="Proteomes" id="UP000258309"/>
    </source>
</evidence>
<feature type="region of interest" description="Disordered" evidence="4">
    <location>
        <begin position="1098"/>
        <end position="1130"/>
    </location>
</feature>
<dbReference type="InterPro" id="IPR001138">
    <property type="entry name" value="Zn2Cys6_DnaBD"/>
</dbReference>
<dbReference type="PANTHER" id="PTHR47840:SF1">
    <property type="entry name" value="ZN(II)2CYS6 TRANSCRIPTION FACTOR (EUROFUNG)"/>
    <property type="match status" value="1"/>
</dbReference>
<reference evidence="6 7" key="1">
    <citation type="submission" date="2018-05" db="EMBL/GenBank/DDBJ databases">
        <title>Draft genome sequence of Scytalidium lignicola DSM 105466, a ubiquitous saprotrophic fungus.</title>
        <authorList>
            <person name="Buettner E."/>
            <person name="Gebauer A.M."/>
            <person name="Hofrichter M."/>
            <person name="Liers C."/>
            <person name="Kellner H."/>
        </authorList>
    </citation>
    <scope>NUCLEOTIDE SEQUENCE [LARGE SCALE GENOMIC DNA]</scope>
    <source>
        <strain evidence="6 7">DSM 105466</strain>
    </source>
</reference>
<keyword evidence="2" id="KW-0804">Transcription</keyword>
<keyword evidence="3" id="KW-0539">Nucleus</keyword>
<keyword evidence="1" id="KW-0805">Transcription regulation</keyword>
<feature type="domain" description="Zn(2)-C6 fungal-type" evidence="5">
    <location>
        <begin position="805"/>
        <end position="833"/>
    </location>
</feature>
<protein>
    <recommendedName>
        <fullName evidence="5">Zn(2)-C6 fungal-type domain-containing protein</fullName>
    </recommendedName>
</protein>
<evidence type="ECO:0000259" key="5">
    <source>
        <dbReference type="PROSITE" id="PS50048"/>
    </source>
</evidence>
<feature type="non-terminal residue" evidence="6">
    <location>
        <position position="1"/>
    </location>
</feature>
<dbReference type="OrthoDB" id="5392779at2759"/>
<dbReference type="InterPro" id="IPR036864">
    <property type="entry name" value="Zn2-C6_fun-type_DNA-bd_sf"/>
</dbReference>
<evidence type="ECO:0000256" key="4">
    <source>
        <dbReference type="SAM" id="MobiDB-lite"/>
    </source>
</evidence>
<accession>A0A3E2H1S9</accession>
<evidence type="ECO:0000256" key="1">
    <source>
        <dbReference type="ARBA" id="ARBA00023015"/>
    </source>
</evidence>
<proteinExistence type="predicted"/>
<dbReference type="PROSITE" id="PS00463">
    <property type="entry name" value="ZN2_CY6_FUNGAL_1"/>
    <property type="match status" value="2"/>
</dbReference>
<sequence>MYESTDQGRDGAITDSDMPRRALRKGTRSCVECKRRKTRCFFDQTSAAVCVGCQRRGSICIGQEFVDVPIPSPNEDPAMAERLRRVEQMLEEITNGLGHRQNRSDSQSLPPQDMIEDQIVVEGGHVANDDENHILINGYVTDTTKTTLDNYVVTPPWTKYEDTCRALYTALPSPQDADSLFAAGRASIFLQALCNPYSELFVQGDFQSSSTLSVLPTPTAHPVILARKLLQLSLCIQQLDPSFDQTVLGLGLCPRDAMKKYFNVATSMVTCHDELLDSLEGLECLVYEGVYLVNAGNLRRALASLRRASTLAQFMGLHRKASYRALKQHDPETHISCDVTWAHIAYLERYLSLLLGIPTSITRTRFASEEKSAEETHSEWLEKVQIDICEHIIERNHGGDDDFTMTQKIDETLNKVASSIPAKWWTPIDLHKGMDGNEVMLKVISMQMQIVHYNLLTVLHLPFVLRDMPDYRFDYNKTTCTYASREVLSRFITFRSVVRIVFCCRIVDFCAFTAAMTLLLAHLNGHRQNSGHLLTHQRQGDRALIEKTIETLDGLNQLNNDELSRETAKLARKLLDLEADIVQGGDKYSCSVAGEPPDDNGEGDGQRSFYLNIPYFGTIRIAREVSFSSRPLPGDAYVSPQTGNSCSTSTSAFNTTSSSFSPEQHFTSSHIAIGDPPGPLSEHALQLMQVPQHLPVGGEQLPFLMYRQITAYQDKEGNPYGIQMPDLMAGADDWAFQGVDTAFFDTLISGNTSNPVGWDGACYKAPAAQLQGYTEPKNNRARIQLEPSVANVPVSMVGVAGRSKGCNTCRQRHVKCDEVKPICQRCIKAGFECLGYSRETQWFHTIVAPFPQRQPSSTETATSSTVLTNDRRMQQQQSGRRIIPAVIPARLEIPQQMSLVAFQSDFCFAYIFSNFVWRGYGSLWLERAAEGKLGPVALDAAKALAQSTFGRSKKVADVEIQGGIHYSKSLQALAKELGNTQALLLEGEACKLVVPILVLMMHASTLTDRMAATFHLQGVTKIINLCGPEAFQRQPLLNALEAARATLVVASLVTRKRVFFDTPQWRSVPWALNPMEKTPQSYLLDILASVPGILEEMNNHLQPSDNSPSSSLNTTFHSTQKAPSTTSGSEVRVSVAEDPFLIPTTPDKSLHSSIIMRVIHQLRALYRWRWHWEAHFGTDVDVDKDLTHQGNGTMQIKLGPTGSLRPLDRLHFKHFGTAADIMLYNSVLMWLLALVWELDPLRAGDLIEQCASNAMEHVMWNRNEDTVLDMEFKFGESSVSISRYTSFEPLRCPGALVSVRDPAMEICRVFEWQSRNHGASREANFMYMFPICMAMSVLDTDVEGQSWIQALLDANPLTKGFGGYSGPRMSRGGISTTNRTLDQNSNGRYVKKFGQFVTREILDAEKEFNDTSPGLVHLLLLRGKMDIA</sequence>
<feature type="compositionally biased region" description="Polar residues" evidence="4">
    <location>
        <begin position="1099"/>
        <end position="1129"/>
    </location>
</feature>
<evidence type="ECO:0000256" key="2">
    <source>
        <dbReference type="ARBA" id="ARBA00023163"/>
    </source>
</evidence>
<dbReference type="Pfam" id="PF00172">
    <property type="entry name" value="Zn_clus"/>
    <property type="match status" value="1"/>
</dbReference>
<keyword evidence="7" id="KW-1185">Reference proteome</keyword>
<dbReference type="GO" id="GO:0008270">
    <property type="term" value="F:zinc ion binding"/>
    <property type="evidence" value="ECO:0007669"/>
    <property type="project" value="InterPro"/>
</dbReference>
<feature type="non-terminal residue" evidence="6">
    <location>
        <position position="1428"/>
    </location>
</feature>
<dbReference type="Proteomes" id="UP000258309">
    <property type="component" value="Unassembled WGS sequence"/>
</dbReference>
<dbReference type="CDD" id="cd12148">
    <property type="entry name" value="fungal_TF_MHR"/>
    <property type="match status" value="1"/>
</dbReference>
<organism evidence="6 7">
    <name type="scientific">Scytalidium lignicola</name>
    <name type="common">Hyphomycete</name>
    <dbReference type="NCBI Taxonomy" id="5539"/>
    <lineage>
        <taxon>Eukaryota</taxon>
        <taxon>Fungi</taxon>
        <taxon>Dikarya</taxon>
        <taxon>Ascomycota</taxon>
        <taxon>Pezizomycotina</taxon>
        <taxon>Leotiomycetes</taxon>
        <taxon>Leotiomycetes incertae sedis</taxon>
        <taxon>Scytalidium</taxon>
    </lineage>
</organism>
<dbReference type="CDD" id="cd00067">
    <property type="entry name" value="GAL4"/>
    <property type="match status" value="2"/>
</dbReference>
<evidence type="ECO:0000313" key="6">
    <source>
        <dbReference type="EMBL" id="RFU27315.1"/>
    </source>
</evidence>
<gene>
    <name evidence="6" type="ORF">B7463_g9035</name>
</gene>
<dbReference type="PROSITE" id="PS50048">
    <property type="entry name" value="ZN2_CY6_FUNGAL_2"/>
    <property type="match status" value="1"/>
</dbReference>
<dbReference type="EMBL" id="NCSJ02000212">
    <property type="protein sequence ID" value="RFU27315.1"/>
    <property type="molecule type" value="Genomic_DNA"/>
</dbReference>